<dbReference type="EMBL" id="AWWV01010553">
    <property type="protein sequence ID" value="OMO78509.1"/>
    <property type="molecule type" value="Genomic_DNA"/>
</dbReference>
<dbReference type="AlphaFoldDB" id="A0A1R3I7I3"/>
<accession>A0A1R3I7I3</accession>
<evidence type="ECO:0000256" key="1">
    <source>
        <dbReference type="SAM" id="MobiDB-lite"/>
    </source>
</evidence>
<dbReference type="Proteomes" id="UP000188268">
    <property type="component" value="Unassembled WGS sequence"/>
</dbReference>
<keyword evidence="3" id="KW-1185">Reference proteome</keyword>
<protein>
    <submittedName>
        <fullName evidence="2">Uncharacterized protein</fullName>
    </submittedName>
</protein>
<evidence type="ECO:0000313" key="2">
    <source>
        <dbReference type="EMBL" id="OMO78509.1"/>
    </source>
</evidence>
<comment type="caution">
    <text evidence="2">The sequence shown here is derived from an EMBL/GenBank/DDBJ whole genome shotgun (WGS) entry which is preliminary data.</text>
</comment>
<gene>
    <name evidence="2" type="ORF">CCACVL1_14336</name>
</gene>
<feature type="region of interest" description="Disordered" evidence="1">
    <location>
        <begin position="101"/>
        <end position="126"/>
    </location>
</feature>
<name>A0A1R3I7I3_COCAP</name>
<reference evidence="2 3" key="1">
    <citation type="submission" date="2013-09" db="EMBL/GenBank/DDBJ databases">
        <title>Corchorus capsularis genome sequencing.</title>
        <authorList>
            <person name="Alam M."/>
            <person name="Haque M.S."/>
            <person name="Islam M.S."/>
            <person name="Emdad E.M."/>
            <person name="Islam M.M."/>
            <person name="Ahmed B."/>
            <person name="Halim A."/>
            <person name="Hossen Q.M.M."/>
            <person name="Hossain M.Z."/>
            <person name="Ahmed R."/>
            <person name="Khan M.M."/>
            <person name="Islam R."/>
            <person name="Rashid M.M."/>
            <person name="Khan S.A."/>
            <person name="Rahman M.S."/>
            <person name="Alam M."/>
        </authorList>
    </citation>
    <scope>NUCLEOTIDE SEQUENCE [LARGE SCALE GENOMIC DNA]</scope>
    <source>
        <strain evidence="3">cv. CVL-1</strain>
        <tissue evidence="2">Whole seedling</tissue>
    </source>
</reference>
<evidence type="ECO:0000313" key="3">
    <source>
        <dbReference type="Proteomes" id="UP000188268"/>
    </source>
</evidence>
<proteinExistence type="predicted"/>
<organism evidence="2 3">
    <name type="scientific">Corchorus capsularis</name>
    <name type="common">Jute</name>
    <dbReference type="NCBI Taxonomy" id="210143"/>
    <lineage>
        <taxon>Eukaryota</taxon>
        <taxon>Viridiplantae</taxon>
        <taxon>Streptophyta</taxon>
        <taxon>Embryophyta</taxon>
        <taxon>Tracheophyta</taxon>
        <taxon>Spermatophyta</taxon>
        <taxon>Magnoliopsida</taxon>
        <taxon>eudicotyledons</taxon>
        <taxon>Gunneridae</taxon>
        <taxon>Pentapetalae</taxon>
        <taxon>rosids</taxon>
        <taxon>malvids</taxon>
        <taxon>Malvales</taxon>
        <taxon>Malvaceae</taxon>
        <taxon>Grewioideae</taxon>
        <taxon>Apeibeae</taxon>
        <taxon>Corchorus</taxon>
    </lineage>
</organism>
<dbReference type="Gramene" id="OMO78509">
    <property type="protein sequence ID" value="OMO78509"/>
    <property type="gene ID" value="CCACVL1_14336"/>
</dbReference>
<sequence length="197" mass="21571">MGYLFLDQNALSTLISSGKILRTLHAIGAMKFIVFLRSSSLLAEAQDSSGSVKKGSTVALDNIIRQLARSSSSLEGQLELKLLPTLALNDRFLFDQPPQPLLVTPSSPSEPGEETRDSASSELHLPCSRNDFQDKNSLPQFSQTLQLFNRLGFVLKAIIVVNVPAFVTNSMSPHMSTKRSATPKSFLANFTEVFEVI</sequence>